<dbReference type="InParanoid" id="A0A669EIK7"/>
<dbReference type="PROSITE" id="PS51257">
    <property type="entry name" value="PROKAR_LIPOPROTEIN"/>
    <property type="match status" value="1"/>
</dbReference>
<protein>
    <recommendedName>
        <fullName evidence="22">Vitamin D 25-hydroxylase</fullName>
        <ecNumber evidence="21">1.14.14.24</ecNumber>
    </recommendedName>
    <alternativeName>
        <fullName evidence="23">Cytochrome P450 2R1</fullName>
    </alternativeName>
</protein>
<evidence type="ECO:0000256" key="12">
    <source>
        <dbReference type="ARBA" id="ARBA00023033"/>
    </source>
</evidence>
<keyword evidence="14 26" id="KW-0472">Membrane</keyword>
<feature type="binding site" description="axial binding residue" evidence="24">
    <location>
        <position position="452"/>
    </location>
    <ligand>
        <name>heme</name>
        <dbReference type="ChEBI" id="CHEBI:30413"/>
    </ligand>
    <ligandPart>
        <name>Fe</name>
        <dbReference type="ChEBI" id="CHEBI:18248"/>
    </ligandPart>
</feature>
<dbReference type="GO" id="GO:0006805">
    <property type="term" value="P:xenobiotic metabolic process"/>
    <property type="evidence" value="ECO:0007669"/>
    <property type="project" value="TreeGrafter"/>
</dbReference>
<evidence type="ECO:0000256" key="1">
    <source>
        <dbReference type="ARBA" id="ARBA00001971"/>
    </source>
</evidence>
<dbReference type="PROSITE" id="PS00086">
    <property type="entry name" value="CYTOCHROME_P450"/>
    <property type="match status" value="1"/>
</dbReference>
<evidence type="ECO:0000256" key="25">
    <source>
        <dbReference type="RuleBase" id="RU000461"/>
    </source>
</evidence>
<evidence type="ECO:0000256" key="6">
    <source>
        <dbReference type="ARBA" id="ARBA00022617"/>
    </source>
</evidence>
<evidence type="ECO:0000256" key="4">
    <source>
        <dbReference type="ARBA" id="ARBA00010617"/>
    </source>
</evidence>
<organism evidence="27 28">
    <name type="scientific">Oreochromis niloticus</name>
    <name type="common">Nile tilapia</name>
    <name type="synonym">Tilapia nilotica</name>
    <dbReference type="NCBI Taxonomy" id="8128"/>
    <lineage>
        <taxon>Eukaryota</taxon>
        <taxon>Metazoa</taxon>
        <taxon>Chordata</taxon>
        <taxon>Craniata</taxon>
        <taxon>Vertebrata</taxon>
        <taxon>Euteleostomi</taxon>
        <taxon>Actinopterygii</taxon>
        <taxon>Neopterygii</taxon>
        <taxon>Teleostei</taxon>
        <taxon>Neoteleostei</taxon>
        <taxon>Acanthomorphata</taxon>
        <taxon>Ovalentaria</taxon>
        <taxon>Cichlomorphae</taxon>
        <taxon>Cichliformes</taxon>
        <taxon>Cichlidae</taxon>
        <taxon>African cichlids</taxon>
        <taxon>Pseudocrenilabrinae</taxon>
        <taxon>Oreochromini</taxon>
        <taxon>Oreochromis</taxon>
    </lineage>
</organism>
<keyword evidence="10 25" id="KW-0560">Oxidoreductase</keyword>
<dbReference type="GO" id="GO:0005789">
    <property type="term" value="C:endoplasmic reticulum membrane"/>
    <property type="evidence" value="ECO:0007669"/>
    <property type="project" value="UniProtKB-SubCell"/>
</dbReference>
<comment type="cofactor">
    <cofactor evidence="1 24">
        <name>heme</name>
        <dbReference type="ChEBI" id="CHEBI:30413"/>
    </cofactor>
</comment>
<dbReference type="InterPro" id="IPR001128">
    <property type="entry name" value="Cyt_P450"/>
</dbReference>
<evidence type="ECO:0000256" key="9">
    <source>
        <dbReference type="ARBA" id="ARBA00022848"/>
    </source>
</evidence>
<reference evidence="28" key="1">
    <citation type="submission" date="2012-01" db="EMBL/GenBank/DDBJ databases">
        <title>The Genome Sequence of Oreochromis niloticus (Nile Tilapia).</title>
        <authorList>
            <consortium name="Broad Institute Genome Assembly Team"/>
            <consortium name="Broad Institute Sequencing Platform"/>
            <person name="Di Palma F."/>
            <person name="Johnson J."/>
            <person name="Lander E.S."/>
            <person name="Lindblad-Toh K."/>
        </authorList>
    </citation>
    <scope>NUCLEOTIDE SEQUENCE [LARGE SCALE GENOMIC DNA]</scope>
</reference>
<evidence type="ECO:0000256" key="5">
    <source>
        <dbReference type="ARBA" id="ARBA00011738"/>
    </source>
</evidence>
<evidence type="ECO:0000256" key="17">
    <source>
        <dbReference type="ARBA" id="ARBA00050415"/>
    </source>
</evidence>
<keyword evidence="6 24" id="KW-0349">Heme</keyword>
<keyword evidence="9" id="KW-0492">Microsome</keyword>
<dbReference type="Gene3D" id="1.10.630.10">
    <property type="entry name" value="Cytochrome P450"/>
    <property type="match status" value="1"/>
</dbReference>
<comment type="function">
    <text evidence="19">A cytochrome P450 monooxygenase involved in activation of vitamin D precursors. Catalyzes hydroxylation at C-25 of both forms of vitamin D, vitamin D(2) and D(3) (calciol). Can metabolize vitamin D analogs/prodrugs 1alpha-hydroxyvitamin D(2) (doxercalciferol) and 1alpha-hydroxyvitamin D(3) (alfacalcidol) forming 25-hydroxy derivatives. Mechanistically, uses molecular oxygen inserting one oxygen atom into a substrate, and reducing the second into a water molecule, with two electrons provided by NADPH via cytochrome P450 reductase (CPR; NADPH-ferrihemoprotein reductase).</text>
</comment>
<comment type="pathway">
    <text evidence="20">Hormone biosynthesis; vitamin D biosynthesis.</text>
</comment>
<comment type="subcellular location">
    <subcellularLocation>
        <location evidence="2">Endoplasmic reticulum membrane</location>
        <topology evidence="2">Peripheral membrane protein</topology>
    </subcellularLocation>
    <subcellularLocation>
        <location evidence="3">Microsome membrane</location>
    </subcellularLocation>
</comment>
<keyword evidence="8" id="KW-0256">Endoplasmic reticulum</keyword>
<evidence type="ECO:0000256" key="15">
    <source>
        <dbReference type="ARBA" id="ARBA00050118"/>
    </source>
</evidence>
<dbReference type="GO" id="GO:0005506">
    <property type="term" value="F:iron ion binding"/>
    <property type="evidence" value="ECO:0007669"/>
    <property type="project" value="InterPro"/>
</dbReference>
<dbReference type="RefSeq" id="XP_005467043.1">
    <property type="nucleotide sequence ID" value="XM_005466986.4"/>
</dbReference>
<dbReference type="GeneTree" id="ENSGT00940000158305"/>
<comment type="catalytic activity">
    <reaction evidence="18">
        <text>calciol + reduced [NADPH--hemoprotein reductase] + O2 = calcidiol + oxidized [NADPH--hemoprotein reductase] + H2O + H(+)</text>
        <dbReference type="Rhea" id="RHEA:32903"/>
        <dbReference type="Rhea" id="RHEA-COMP:11964"/>
        <dbReference type="Rhea" id="RHEA-COMP:11965"/>
        <dbReference type="ChEBI" id="CHEBI:15377"/>
        <dbReference type="ChEBI" id="CHEBI:15378"/>
        <dbReference type="ChEBI" id="CHEBI:15379"/>
        <dbReference type="ChEBI" id="CHEBI:17933"/>
        <dbReference type="ChEBI" id="CHEBI:28940"/>
        <dbReference type="ChEBI" id="CHEBI:57618"/>
        <dbReference type="ChEBI" id="CHEBI:58210"/>
        <dbReference type="EC" id="1.14.14.24"/>
    </reaction>
    <physiologicalReaction direction="left-to-right" evidence="18">
        <dbReference type="Rhea" id="RHEA:32904"/>
    </physiologicalReaction>
</comment>
<dbReference type="PANTHER" id="PTHR24300">
    <property type="entry name" value="CYTOCHROME P450 508A4-RELATED"/>
    <property type="match status" value="1"/>
</dbReference>
<comment type="catalytic activity">
    <reaction evidence="17">
        <text>vitamin D2 + reduced [NADPH--hemoprotein reductase] + O2 = 25-hydroxyvitamin D2 + oxidized [NADPH--hemoprotein reductase] + H2O + H(+)</text>
        <dbReference type="Rhea" id="RHEA:46580"/>
        <dbReference type="Rhea" id="RHEA-COMP:11964"/>
        <dbReference type="Rhea" id="RHEA-COMP:11965"/>
        <dbReference type="ChEBI" id="CHEBI:15377"/>
        <dbReference type="ChEBI" id="CHEBI:15378"/>
        <dbReference type="ChEBI" id="CHEBI:15379"/>
        <dbReference type="ChEBI" id="CHEBI:28934"/>
        <dbReference type="ChEBI" id="CHEBI:57618"/>
        <dbReference type="ChEBI" id="CHEBI:58210"/>
        <dbReference type="ChEBI" id="CHEBI:86319"/>
    </reaction>
    <physiologicalReaction direction="left-to-right" evidence="17">
        <dbReference type="Rhea" id="RHEA:46581"/>
    </physiologicalReaction>
</comment>
<dbReference type="KEGG" id="onl:100695816"/>
<comment type="catalytic activity">
    <reaction evidence="15">
        <text>alfacalcidol + reduced [NADPH--hemoprotein reductase] + O2 = calcitriol + oxidized [NADPH--hemoprotein reductase] + H2O + H(+)</text>
        <dbReference type="Rhea" id="RHEA:49272"/>
        <dbReference type="Rhea" id="RHEA-COMP:11964"/>
        <dbReference type="Rhea" id="RHEA-COMP:11965"/>
        <dbReference type="ChEBI" id="CHEBI:15377"/>
        <dbReference type="ChEBI" id="CHEBI:15378"/>
        <dbReference type="ChEBI" id="CHEBI:15379"/>
        <dbReference type="ChEBI" id="CHEBI:17823"/>
        <dbReference type="ChEBI" id="CHEBI:31186"/>
        <dbReference type="ChEBI" id="CHEBI:57618"/>
        <dbReference type="ChEBI" id="CHEBI:58210"/>
    </reaction>
    <physiologicalReaction direction="left-to-right" evidence="15">
        <dbReference type="Rhea" id="RHEA:49273"/>
    </physiologicalReaction>
</comment>
<dbReference type="SUPFAM" id="SSF48264">
    <property type="entry name" value="Cytochrome P450"/>
    <property type="match status" value="1"/>
</dbReference>
<keyword evidence="13" id="KW-0443">Lipid metabolism</keyword>
<dbReference type="InterPro" id="IPR002401">
    <property type="entry name" value="Cyt_P450_E_grp-I"/>
</dbReference>
<dbReference type="GO" id="GO:0016712">
    <property type="term" value="F:oxidoreductase activity, acting on paired donors, with incorporation or reduction of molecular oxygen, reduced flavin or flavoprotein as one donor, and incorporation of one atom of oxygen"/>
    <property type="evidence" value="ECO:0007669"/>
    <property type="project" value="InterPro"/>
</dbReference>
<keyword evidence="28" id="KW-1185">Reference proteome</keyword>
<keyword evidence="7 24" id="KW-0479">Metal-binding</keyword>
<evidence type="ECO:0000256" key="8">
    <source>
        <dbReference type="ARBA" id="ARBA00022824"/>
    </source>
</evidence>
<accession>A0A669EIK7</accession>
<keyword evidence="26" id="KW-0812">Transmembrane</keyword>
<dbReference type="GO" id="GO:0071425">
    <property type="term" value="P:hematopoietic stem cell proliferation"/>
    <property type="evidence" value="ECO:0007669"/>
    <property type="project" value="Ensembl"/>
</dbReference>
<dbReference type="FunFam" id="1.10.630.10:FF:000030">
    <property type="entry name" value="vitamin D 25-hydroxylase isoform X1"/>
    <property type="match status" value="1"/>
</dbReference>
<dbReference type="EC" id="1.14.14.24" evidence="21"/>
<dbReference type="SMR" id="A0A669EIK7"/>
<dbReference type="PRINTS" id="PR01686">
    <property type="entry name" value="EP450ICYP2D"/>
</dbReference>
<dbReference type="PRINTS" id="PR00385">
    <property type="entry name" value="P450"/>
</dbReference>
<evidence type="ECO:0000256" key="20">
    <source>
        <dbReference type="ARBA" id="ARBA00060543"/>
    </source>
</evidence>
<evidence type="ECO:0000256" key="21">
    <source>
        <dbReference type="ARBA" id="ARBA00066438"/>
    </source>
</evidence>
<evidence type="ECO:0000256" key="23">
    <source>
        <dbReference type="ARBA" id="ARBA00083017"/>
    </source>
</evidence>
<reference evidence="27" key="3">
    <citation type="submission" date="2025-09" db="UniProtKB">
        <authorList>
            <consortium name="Ensembl"/>
        </authorList>
    </citation>
    <scope>IDENTIFICATION</scope>
</reference>
<dbReference type="InterPro" id="IPR017972">
    <property type="entry name" value="Cyt_P450_CS"/>
</dbReference>
<evidence type="ECO:0000256" key="19">
    <source>
        <dbReference type="ARBA" id="ARBA00059364"/>
    </source>
</evidence>
<evidence type="ECO:0000256" key="26">
    <source>
        <dbReference type="SAM" id="Phobius"/>
    </source>
</evidence>
<evidence type="ECO:0000256" key="3">
    <source>
        <dbReference type="ARBA" id="ARBA00004524"/>
    </source>
</evidence>
<dbReference type="GO" id="GO:0010906">
    <property type="term" value="P:regulation of glucose metabolic process"/>
    <property type="evidence" value="ECO:0007669"/>
    <property type="project" value="Ensembl"/>
</dbReference>
<dbReference type="PANTHER" id="PTHR24300:SF48">
    <property type="entry name" value="VITAMIN D 25-HYDROXYLASE"/>
    <property type="match status" value="1"/>
</dbReference>
<evidence type="ECO:0000256" key="11">
    <source>
        <dbReference type="ARBA" id="ARBA00023004"/>
    </source>
</evidence>
<dbReference type="PRINTS" id="PR00463">
    <property type="entry name" value="EP450I"/>
</dbReference>
<gene>
    <name evidence="27" type="primary">CYP2R1</name>
    <name evidence="27" type="synonym">LOC100695816</name>
</gene>
<dbReference type="GO" id="GO:0030343">
    <property type="term" value="F:vitamin D3 25-hydroxylase activity"/>
    <property type="evidence" value="ECO:0007669"/>
    <property type="project" value="UniProtKB-ARBA"/>
</dbReference>
<sequence length="519" mass="58908">MISIKSPSLTPVPCAQALLGVGCLAFALLAFMLVRQLVKQRRPPGFPPGPSPIPVIGNIFSLATEPHVFLKKQSEVHGQIFSLDLGGILTVVLNGYDCVRECLYHQSEVFADRPSLPLFKKMTKMGGLLNCKYGKGWNEHRKLACSSFRYFGSGQKLFEKKISEECMFFVDAIDEHKGKPFNPKHLVTNAVSNITNLIIFGQRFTYDDRNFQHMIEIFSENVELAVSGWALLYNAFPCIEYVPFGKHQKLFRNAAEVYNFLQEVINGFSQGRVPHVPRHYVDAYLDELEQNAGHHGSSFSNENLIYSVGELIIAGTETTTNTLRWAMLYMALYPNIQERVHKEIDSVLSNGRAPTLEDKQRMPYVEAVLHEILRFCNIVPLGIFRATSQDAKVNGYTIPKGTMVITNLYSVHFDEKYWNDPGVFSPERFLDSSGNFVRREAFLPFSLGRRGCLGEQLARMEMFLFFTTLLQRFHLQFPPGTVPTVTPKLGMTLQPKTYYICAIRRQQKAPCSGHTPFYK</sequence>
<evidence type="ECO:0000256" key="7">
    <source>
        <dbReference type="ARBA" id="ARBA00022723"/>
    </source>
</evidence>
<evidence type="ECO:0000256" key="22">
    <source>
        <dbReference type="ARBA" id="ARBA00069698"/>
    </source>
</evidence>
<dbReference type="Proteomes" id="UP000005207">
    <property type="component" value="Linkage group LG1"/>
</dbReference>
<evidence type="ECO:0000256" key="18">
    <source>
        <dbReference type="ARBA" id="ARBA00050881"/>
    </source>
</evidence>
<dbReference type="InterPro" id="IPR008069">
    <property type="entry name" value="Cyt_P450_E_grp-I_CYP2D-like"/>
</dbReference>
<keyword evidence="26" id="KW-1133">Transmembrane helix</keyword>
<name>A0A669EIK7_ORENI</name>
<feature type="transmembrane region" description="Helical" evidence="26">
    <location>
        <begin position="15"/>
        <end position="34"/>
    </location>
</feature>
<evidence type="ECO:0000256" key="24">
    <source>
        <dbReference type="PIRSR" id="PIRSR602401-1"/>
    </source>
</evidence>
<dbReference type="OrthoDB" id="1055148at2759"/>
<evidence type="ECO:0000256" key="16">
    <source>
        <dbReference type="ARBA" id="ARBA00050140"/>
    </source>
</evidence>
<dbReference type="Ensembl" id="ENSONIT00000068294.1">
    <property type="protein sequence ID" value="ENSONIP00000070946.1"/>
    <property type="gene ID" value="ENSONIG00000039281.1"/>
</dbReference>
<dbReference type="InterPro" id="IPR050182">
    <property type="entry name" value="Cytochrome_P450_fam2"/>
</dbReference>
<evidence type="ECO:0000313" key="27">
    <source>
        <dbReference type="Ensembl" id="ENSONIP00000070946.1"/>
    </source>
</evidence>
<evidence type="ECO:0000256" key="2">
    <source>
        <dbReference type="ARBA" id="ARBA00004406"/>
    </source>
</evidence>
<dbReference type="GeneID" id="100695816"/>
<dbReference type="CTD" id="120227"/>
<proteinExistence type="inferred from homology"/>
<reference evidence="27" key="2">
    <citation type="submission" date="2025-08" db="UniProtKB">
        <authorList>
            <consortium name="Ensembl"/>
        </authorList>
    </citation>
    <scope>IDENTIFICATION</scope>
</reference>
<evidence type="ECO:0000256" key="14">
    <source>
        <dbReference type="ARBA" id="ARBA00023136"/>
    </source>
</evidence>
<dbReference type="GO" id="GO:0006082">
    <property type="term" value="P:organic acid metabolic process"/>
    <property type="evidence" value="ECO:0007669"/>
    <property type="project" value="TreeGrafter"/>
</dbReference>
<evidence type="ECO:0000256" key="10">
    <source>
        <dbReference type="ARBA" id="ARBA00023002"/>
    </source>
</evidence>
<dbReference type="GO" id="GO:0071305">
    <property type="term" value="P:cellular response to vitamin D"/>
    <property type="evidence" value="ECO:0007669"/>
    <property type="project" value="Ensembl"/>
</dbReference>
<dbReference type="AlphaFoldDB" id="A0A669EIK7"/>
<evidence type="ECO:0000313" key="28">
    <source>
        <dbReference type="Proteomes" id="UP000005207"/>
    </source>
</evidence>
<dbReference type="OMA" id="RQEMYIG"/>
<dbReference type="GO" id="GO:0020037">
    <property type="term" value="F:heme binding"/>
    <property type="evidence" value="ECO:0007669"/>
    <property type="project" value="InterPro"/>
</dbReference>
<comment type="catalytic activity">
    <reaction evidence="16">
        <text>1alpha-hydroxyvitamin D2 + reduced [NADPH--hemoprotein reductase] + O2 = 1alpha,25-dihydroxyvitamin D2 + oxidized [NADPH--hemoprotein reductase] + H2O + H(+)</text>
        <dbReference type="Rhea" id="RHEA:46584"/>
        <dbReference type="Rhea" id="RHEA-COMP:11964"/>
        <dbReference type="Rhea" id="RHEA-COMP:11965"/>
        <dbReference type="ChEBI" id="CHEBI:4712"/>
        <dbReference type="ChEBI" id="CHEBI:15377"/>
        <dbReference type="ChEBI" id="CHEBI:15378"/>
        <dbReference type="ChEBI" id="CHEBI:15379"/>
        <dbReference type="ChEBI" id="CHEBI:57618"/>
        <dbReference type="ChEBI" id="CHEBI:58210"/>
        <dbReference type="ChEBI" id="CHEBI:86320"/>
    </reaction>
    <physiologicalReaction direction="left-to-right" evidence="16">
        <dbReference type="Rhea" id="RHEA:46585"/>
    </physiologicalReaction>
</comment>
<keyword evidence="12 25" id="KW-0503">Monooxygenase</keyword>
<comment type="similarity">
    <text evidence="4 25">Belongs to the cytochrome P450 family.</text>
</comment>
<keyword evidence="11 24" id="KW-0408">Iron</keyword>
<dbReference type="Pfam" id="PF00067">
    <property type="entry name" value="p450"/>
    <property type="match status" value="1"/>
</dbReference>
<evidence type="ECO:0000256" key="13">
    <source>
        <dbReference type="ARBA" id="ARBA00023098"/>
    </source>
</evidence>
<dbReference type="FunCoup" id="A0A669EIK7">
    <property type="interactions" value="497"/>
</dbReference>
<dbReference type="InterPro" id="IPR036396">
    <property type="entry name" value="Cyt_P450_sf"/>
</dbReference>
<comment type="subunit">
    <text evidence="5">Homodimer.</text>
</comment>